<accession>A0ABU9AUG5</accession>
<evidence type="ECO:0000313" key="3">
    <source>
        <dbReference type="Proteomes" id="UP001371305"/>
    </source>
</evidence>
<protein>
    <submittedName>
        <fullName evidence="2">Uncharacterized protein</fullName>
    </submittedName>
</protein>
<keyword evidence="1" id="KW-0472">Membrane</keyword>
<evidence type="ECO:0000256" key="1">
    <source>
        <dbReference type="SAM" id="Phobius"/>
    </source>
</evidence>
<organism evidence="2 3">
    <name type="scientific">Luteolibacter soli</name>
    <dbReference type="NCBI Taxonomy" id="3135280"/>
    <lineage>
        <taxon>Bacteria</taxon>
        <taxon>Pseudomonadati</taxon>
        <taxon>Verrucomicrobiota</taxon>
        <taxon>Verrucomicrobiia</taxon>
        <taxon>Verrucomicrobiales</taxon>
        <taxon>Verrucomicrobiaceae</taxon>
        <taxon>Luteolibacter</taxon>
    </lineage>
</organism>
<name>A0ABU9AUG5_9BACT</name>
<feature type="transmembrane region" description="Helical" evidence="1">
    <location>
        <begin position="63"/>
        <end position="82"/>
    </location>
</feature>
<keyword evidence="1" id="KW-0812">Transmembrane</keyword>
<keyword evidence="1" id="KW-1133">Transmembrane helix</keyword>
<evidence type="ECO:0000313" key="2">
    <source>
        <dbReference type="EMBL" id="MEK7951399.1"/>
    </source>
</evidence>
<gene>
    <name evidence="2" type="ORF">WKV53_12860</name>
</gene>
<reference evidence="2 3" key="1">
    <citation type="submission" date="2024-04" db="EMBL/GenBank/DDBJ databases">
        <title>Luteolibacter sp. isolated from soil.</title>
        <authorList>
            <person name="An J."/>
        </authorList>
    </citation>
    <scope>NUCLEOTIDE SEQUENCE [LARGE SCALE GENOMIC DNA]</scope>
    <source>
        <strain evidence="2 3">Y139</strain>
    </source>
</reference>
<dbReference type="Proteomes" id="UP001371305">
    <property type="component" value="Unassembled WGS sequence"/>
</dbReference>
<proteinExistence type="predicted"/>
<sequence length="91" mass="9587">MAIVAAIGLAVLLRGVSKSVVALWLLVTVGSTVAIGMLEARLQVASGEIRIEKRSAAAWQFSLIQVFVLVPVLIFLLVLFLLGPGGIKISC</sequence>
<dbReference type="EMBL" id="JBBUKT010000004">
    <property type="protein sequence ID" value="MEK7951399.1"/>
    <property type="molecule type" value="Genomic_DNA"/>
</dbReference>
<comment type="caution">
    <text evidence="2">The sequence shown here is derived from an EMBL/GenBank/DDBJ whole genome shotgun (WGS) entry which is preliminary data.</text>
</comment>
<keyword evidence="3" id="KW-1185">Reference proteome</keyword>